<dbReference type="InterPro" id="IPR002782">
    <property type="entry name" value="Mut7-C_RNAse_dom"/>
</dbReference>
<feature type="domain" description="Mut7-C RNAse" evidence="1">
    <location>
        <begin position="11"/>
        <end position="148"/>
    </location>
</feature>
<dbReference type="EMBL" id="BMOQ01000003">
    <property type="protein sequence ID" value="GGN14489.1"/>
    <property type="molecule type" value="Genomic_DNA"/>
</dbReference>
<evidence type="ECO:0000313" key="2">
    <source>
        <dbReference type="EMBL" id="GGN14489.1"/>
    </source>
</evidence>
<organism evidence="2 3">
    <name type="scientific">Halarchaeum nitratireducens</name>
    <dbReference type="NCBI Taxonomy" id="489913"/>
    <lineage>
        <taxon>Archaea</taxon>
        <taxon>Methanobacteriati</taxon>
        <taxon>Methanobacteriota</taxon>
        <taxon>Stenosarchaea group</taxon>
        <taxon>Halobacteria</taxon>
        <taxon>Halobacteriales</taxon>
        <taxon>Halobacteriaceae</taxon>
    </lineage>
</organism>
<dbReference type="Proteomes" id="UP000608850">
    <property type="component" value="Unassembled WGS sequence"/>
</dbReference>
<comment type="caution">
    <text evidence="2">The sequence shown here is derived from an EMBL/GenBank/DDBJ whole genome shotgun (WGS) entry which is preliminary data.</text>
</comment>
<dbReference type="OrthoDB" id="1266at2157"/>
<dbReference type="PANTHER" id="PTHR39081">
    <property type="entry name" value="MUT7-C DOMAIN-CONTAINING PROTEIN"/>
    <property type="match status" value="1"/>
</dbReference>
<proteinExistence type="predicted"/>
<dbReference type="PANTHER" id="PTHR39081:SF1">
    <property type="entry name" value="MUT7-C RNASE DOMAIN-CONTAINING PROTEIN"/>
    <property type="match status" value="1"/>
</dbReference>
<name>A0A830GBD0_9EURY</name>
<accession>A0A830GBD0</accession>
<reference evidence="2 3" key="1">
    <citation type="journal article" date="2019" name="Int. J. Syst. Evol. Microbiol.">
        <title>The Global Catalogue of Microorganisms (GCM) 10K type strain sequencing project: providing services to taxonomists for standard genome sequencing and annotation.</title>
        <authorList>
            <consortium name="The Broad Institute Genomics Platform"/>
            <consortium name="The Broad Institute Genome Sequencing Center for Infectious Disease"/>
            <person name="Wu L."/>
            <person name="Ma J."/>
        </authorList>
    </citation>
    <scope>NUCLEOTIDE SEQUENCE [LARGE SCALE GENOMIC DNA]</scope>
    <source>
        <strain evidence="2 3">JCM 16331</strain>
    </source>
</reference>
<evidence type="ECO:0000313" key="3">
    <source>
        <dbReference type="Proteomes" id="UP000608850"/>
    </source>
</evidence>
<dbReference type="RefSeq" id="WP_188877885.1">
    <property type="nucleotide sequence ID" value="NZ_BMOQ01000003.1"/>
</dbReference>
<dbReference type="Pfam" id="PF01927">
    <property type="entry name" value="Mut7-C"/>
    <property type="match status" value="1"/>
</dbReference>
<gene>
    <name evidence="2" type="ORF">GCM10009021_13450</name>
</gene>
<sequence length="152" mass="17039">MAGNGDGDGPLLLDVMLGTLARVLRMCGYDAAYALDRGVEDDDRLREIAAREGRTLLTRDEELARRTPESVLLRTRHVDDQLAELDERGFALSLPNEPERCASCNGRLADADPPHPEHVPDDAERVWRCVDCGQRYWTGSHWDDVRARLASL</sequence>
<keyword evidence="3" id="KW-1185">Reference proteome</keyword>
<evidence type="ECO:0000259" key="1">
    <source>
        <dbReference type="Pfam" id="PF01927"/>
    </source>
</evidence>
<dbReference type="AlphaFoldDB" id="A0A830GBD0"/>
<protein>
    <recommendedName>
        <fullName evidence="1">Mut7-C RNAse domain-containing protein</fullName>
    </recommendedName>
</protein>